<feature type="compositionally biased region" description="Basic and acidic residues" evidence="2">
    <location>
        <begin position="285"/>
        <end position="307"/>
    </location>
</feature>
<evidence type="ECO:0000256" key="1">
    <source>
        <dbReference type="SAM" id="Coils"/>
    </source>
</evidence>
<sequence>MHPAIAVVLIGGGAVAAAFAIWGGYELFTTWHEQYRERREYEEFVRSTYAQYEGRNQRTNNEFEFEDDEKDKNNKKDDDDDSDRNTLRAYPMSNDQYELRNRRGHTFDFDQDQYELTELEKSLDEKRRRLMAEQAYLDREEEILRKRREALQVNKEDTNTSMSSTMTEAEYGSTFNPFMDSHESDDSISHHFENNMNLTSHSDDEDQQEQQNGNYQEASSSSLYHSLSSYAEPHELRFPAPSTTTENHSVTTNSTVQSTRGLSDTEESWDAVSERDWLRSVDGSDVDHPLSDSHSIKSFSDEEHRCD</sequence>
<dbReference type="OrthoDB" id="2284433at2759"/>
<feature type="region of interest" description="Disordered" evidence="2">
    <location>
        <begin position="172"/>
        <end position="223"/>
    </location>
</feature>
<protein>
    <submittedName>
        <fullName evidence="3">Uncharacterized protein</fullName>
    </submittedName>
</protein>
<accession>A0A1X0QSA7</accession>
<dbReference type="EMBL" id="KV922041">
    <property type="protein sequence ID" value="ORE02619.1"/>
    <property type="molecule type" value="Genomic_DNA"/>
</dbReference>
<gene>
    <name evidence="3" type="ORF">BCV72DRAFT_265101</name>
</gene>
<name>A0A1X0QSA7_RHIZD</name>
<organism evidence="3">
    <name type="scientific">Rhizopus microsporus var. microsporus</name>
    <dbReference type="NCBI Taxonomy" id="86635"/>
    <lineage>
        <taxon>Eukaryota</taxon>
        <taxon>Fungi</taxon>
        <taxon>Fungi incertae sedis</taxon>
        <taxon>Mucoromycota</taxon>
        <taxon>Mucoromycotina</taxon>
        <taxon>Mucoromycetes</taxon>
        <taxon>Mucorales</taxon>
        <taxon>Mucorineae</taxon>
        <taxon>Rhizopodaceae</taxon>
        <taxon>Rhizopus</taxon>
    </lineage>
</organism>
<feature type="region of interest" description="Disordered" evidence="2">
    <location>
        <begin position="237"/>
        <end position="307"/>
    </location>
</feature>
<keyword evidence="1" id="KW-0175">Coiled coil</keyword>
<dbReference type="Proteomes" id="UP000242414">
    <property type="component" value="Unassembled WGS sequence"/>
</dbReference>
<feature type="region of interest" description="Disordered" evidence="2">
    <location>
        <begin position="57"/>
        <end position="93"/>
    </location>
</feature>
<feature type="compositionally biased region" description="Polar residues" evidence="2">
    <location>
        <begin position="241"/>
        <end position="262"/>
    </location>
</feature>
<evidence type="ECO:0000256" key="2">
    <source>
        <dbReference type="SAM" id="MobiDB-lite"/>
    </source>
</evidence>
<dbReference type="VEuPathDB" id="FungiDB:BCV72DRAFT_265101"/>
<feature type="coiled-coil region" evidence="1">
    <location>
        <begin position="109"/>
        <end position="136"/>
    </location>
</feature>
<proteinExistence type="predicted"/>
<feature type="compositionally biased region" description="Basic and acidic residues" evidence="2">
    <location>
        <begin position="180"/>
        <end position="193"/>
    </location>
</feature>
<dbReference type="AlphaFoldDB" id="A0A1X0QSA7"/>
<evidence type="ECO:0000313" key="3">
    <source>
        <dbReference type="EMBL" id="ORE02619.1"/>
    </source>
</evidence>
<reference evidence="3" key="1">
    <citation type="journal article" date="2016" name="Proc. Natl. Acad. Sci. U.S.A.">
        <title>Lipid metabolic changes in an early divergent fungus govern the establishment of a mutualistic symbiosis with endobacteria.</title>
        <authorList>
            <person name="Lastovetsky O.A."/>
            <person name="Gaspar M.L."/>
            <person name="Mondo S.J."/>
            <person name="LaButti K.M."/>
            <person name="Sandor L."/>
            <person name="Grigoriev I.V."/>
            <person name="Henry S.A."/>
            <person name="Pawlowska T.E."/>
        </authorList>
    </citation>
    <scope>NUCLEOTIDE SEQUENCE [LARGE SCALE GENOMIC DNA]</scope>
    <source>
        <strain evidence="3">ATCC 52814</strain>
    </source>
</reference>